<dbReference type="CDD" id="cd02440">
    <property type="entry name" value="AdoMet_MTases"/>
    <property type="match status" value="1"/>
</dbReference>
<comment type="caution">
    <text evidence="3">The sequence shown here is derived from an EMBL/GenBank/DDBJ whole genome shotgun (WGS) entry which is preliminary data.</text>
</comment>
<dbReference type="RefSeq" id="WP_307279060.1">
    <property type="nucleotide sequence ID" value="NZ_JAUSVX010000012.1"/>
</dbReference>
<dbReference type="InterPro" id="IPR011990">
    <property type="entry name" value="TPR-like_helical_dom_sf"/>
</dbReference>
<dbReference type="GO" id="GO:0032259">
    <property type="term" value="P:methylation"/>
    <property type="evidence" value="ECO:0007669"/>
    <property type="project" value="UniProtKB-KW"/>
</dbReference>
<sequence>MGDQRPCHRPHRVDMDVGDRAMQAGWRGNEQVGRAHAAKIGRQPANVIAAGLAGVAGRRYGLAMSAHRSSGDAVADRRYAYAMQYRAADEPGAAAELIEQALELAPGWAAGWVALGEAREAAGAGEPAASAYRHALELDPADTAGARARLARLGEAPADGAVTPAHVAALFDDYAARFEASLVGALAYRGPALLRQAVTAVTAAGGPARFDRAVDLGCGTGLAAEAFADLCARIDGVDLSANMLAAAAGKGLYASLTQASIDAYLEAEPAASADLVLAADVLVYLGDLGALFVRVARVLRASGRFAFTVQTAEGGGDFVLGPDLRYAHGADAVRRWAAAAGLAVRMLQEASTRTDAGRPVPGLLLVLEKPETAG</sequence>
<dbReference type="PROSITE" id="PS50005">
    <property type="entry name" value="TPR"/>
    <property type="match status" value="1"/>
</dbReference>
<dbReference type="EMBL" id="JAUSVX010000012">
    <property type="protein sequence ID" value="MDQ0472348.1"/>
    <property type="molecule type" value="Genomic_DNA"/>
</dbReference>
<keyword evidence="3" id="KW-0808">Transferase</keyword>
<dbReference type="SUPFAM" id="SSF53335">
    <property type="entry name" value="S-adenosyl-L-methionine-dependent methyltransferases"/>
    <property type="match status" value="1"/>
</dbReference>
<dbReference type="InterPro" id="IPR013216">
    <property type="entry name" value="Methyltransf_11"/>
</dbReference>
<keyword evidence="4" id="KW-1185">Reference proteome</keyword>
<dbReference type="InterPro" id="IPR029063">
    <property type="entry name" value="SAM-dependent_MTases_sf"/>
</dbReference>
<protein>
    <submittedName>
        <fullName evidence="3">TPR repeat methyltransferase</fullName>
    </submittedName>
</protein>
<keyword evidence="1" id="KW-0802">TPR repeat</keyword>
<name>A0ABU0JG14_9HYPH</name>
<evidence type="ECO:0000259" key="2">
    <source>
        <dbReference type="Pfam" id="PF08241"/>
    </source>
</evidence>
<organism evidence="3 4">
    <name type="scientific">Labrys wisconsinensis</name>
    <dbReference type="NCBI Taxonomy" id="425677"/>
    <lineage>
        <taxon>Bacteria</taxon>
        <taxon>Pseudomonadati</taxon>
        <taxon>Pseudomonadota</taxon>
        <taxon>Alphaproteobacteria</taxon>
        <taxon>Hyphomicrobiales</taxon>
        <taxon>Xanthobacteraceae</taxon>
        <taxon>Labrys</taxon>
    </lineage>
</organism>
<proteinExistence type="predicted"/>
<keyword evidence="3" id="KW-0489">Methyltransferase</keyword>
<dbReference type="InterPro" id="IPR019734">
    <property type="entry name" value="TPR_rpt"/>
</dbReference>
<evidence type="ECO:0000313" key="3">
    <source>
        <dbReference type="EMBL" id="MDQ0472348.1"/>
    </source>
</evidence>
<dbReference type="Gene3D" id="3.40.50.150">
    <property type="entry name" value="Vaccinia Virus protein VP39"/>
    <property type="match status" value="1"/>
</dbReference>
<reference evidence="3 4" key="1">
    <citation type="submission" date="2023-07" db="EMBL/GenBank/DDBJ databases">
        <title>Genomic Encyclopedia of Type Strains, Phase IV (KMG-IV): sequencing the most valuable type-strain genomes for metagenomic binning, comparative biology and taxonomic classification.</title>
        <authorList>
            <person name="Goeker M."/>
        </authorList>
    </citation>
    <scope>NUCLEOTIDE SEQUENCE [LARGE SCALE GENOMIC DNA]</scope>
    <source>
        <strain evidence="3 4">DSM 19619</strain>
    </source>
</reference>
<evidence type="ECO:0000313" key="4">
    <source>
        <dbReference type="Proteomes" id="UP001242480"/>
    </source>
</evidence>
<dbReference type="Pfam" id="PF08241">
    <property type="entry name" value="Methyltransf_11"/>
    <property type="match status" value="1"/>
</dbReference>
<dbReference type="GO" id="GO:0008168">
    <property type="term" value="F:methyltransferase activity"/>
    <property type="evidence" value="ECO:0007669"/>
    <property type="project" value="UniProtKB-KW"/>
</dbReference>
<dbReference type="Gene3D" id="1.25.40.10">
    <property type="entry name" value="Tetratricopeptide repeat domain"/>
    <property type="match status" value="1"/>
</dbReference>
<feature type="repeat" description="TPR" evidence="1">
    <location>
        <begin position="109"/>
        <end position="142"/>
    </location>
</feature>
<gene>
    <name evidence="3" type="ORF">QO011_005377</name>
</gene>
<dbReference type="Proteomes" id="UP001242480">
    <property type="component" value="Unassembled WGS sequence"/>
</dbReference>
<accession>A0ABU0JG14</accession>
<feature type="domain" description="Methyltransferase type 11" evidence="2">
    <location>
        <begin position="214"/>
        <end position="307"/>
    </location>
</feature>
<dbReference type="PANTHER" id="PTHR43861:SF1">
    <property type="entry name" value="TRANS-ACONITATE 2-METHYLTRANSFERASE"/>
    <property type="match status" value="1"/>
</dbReference>
<dbReference type="SUPFAM" id="SSF48452">
    <property type="entry name" value="TPR-like"/>
    <property type="match status" value="1"/>
</dbReference>
<evidence type="ECO:0000256" key="1">
    <source>
        <dbReference type="PROSITE-ProRule" id="PRU00339"/>
    </source>
</evidence>
<dbReference type="PANTHER" id="PTHR43861">
    <property type="entry name" value="TRANS-ACONITATE 2-METHYLTRANSFERASE-RELATED"/>
    <property type="match status" value="1"/>
</dbReference>